<name>A0A430FGL3_9BIFI</name>
<feature type="compositionally biased region" description="Low complexity" evidence="1">
    <location>
        <begin position="70"/>
        <end position="83"/>
    </location>
</feature>
<feature type="compositionally biased region" description="Low complexity" evidence="1">
    <location>
        <begin position="152"/>
        <end position="163"/>
    </location>
</feature>
<feature type="domain" description="Beta-lactamase class A catalytic" evidence="4">
    <location>
        <begin position="243"/>
        <end position="313"/>
    </location>
</feature>
<dbReference type="InterPro" id="IPR026870">
    <property type="entry name" value="Zinc_ribbon_dom"/>
</dbReference>
<evidence type="ECO:0000313" key="6">
    <source>
        <dbReference type="Proteomes" id="UP000288607"/>
    </source>
</evidence>
<keyword evidence="6" id="KW-1185">Reference proteome</keyword>
<feature type="compositionally biased region" description="Polar residues" evidence="1">
    <location>
        <begin position="164"/>
        <end position="173"/>
    </location>
</feature>
<dbReference type="SUPFAM" id="SSF56601">
    <property type="entry name" value="beta-lactamase/transpeptidase-like"/>
    <property type="match status" value="1"/>
</dbReference>
<keyword evidence="2" id="KW-1133">Transmembrane helix</keyword>
<comment type="caution">
    <text evidence="5">The sequence shown here is derived from an EMBL/GenBank/DDBJ whole genome shotgun (WGS) entry which is preliminary data.</text>
</comment>
<dbReference type="Gene3D" id="3.40.710.10">
    <property type="entry name" value="DD-peptidase/beta-lactamase superfamily"/>
    <property type="match status" value="1"/>
</dbReference>
<feature type="region of interest" description="Disordered" evidence="1">
    <location>
        <begin position="28"/>
        <end position="117"/>
    </location>
</feature>
<evidence type="ECO:0000259" key="3">
    <source>
        <dbReference type="Pfam" id="PF13240"/>
    </source>
</evidence>
<feature type="transmembrane region" description="Helical" evidence="2">
    <location>
        <begin position="123"/>
        <end position="144"/>
    </location>
</feature>
<dbReference type="Pfam" id="PF13354">
    <property type="entry name" value="Beta-lactamase2"/>
    <property type="match status" value="1"/>
</dbReference>
<sequence length="393" mass="39897">MEYCTNCGSALEPDAKFCTNCGAAVETSSNDTNAAEQPAQAMPVQPSWSTPTQPVPQNTAPRNTMPQQGAPSPTMPTTNAMPPNGSPVPPVQPPMDQPPVPGQPPVQTGDGTPKPKGKPNIPVIVAAAVLVVALLGVGIAYGVLGSGKTKEASPAATSSVASPKTQPSASSSAKAGVSLNADKLQSIVSGYSETEAAVSVVPVGENDEFDSRQANTKFVAAGLYLPVYLAAKDSGNSGAVSSAETMMRTMDNDSGNAAVSDLGGLSALNGWLGGAGYSNTDFQRAFGDVEASNSGYENYTSAADAAKMLAATATDGGTNLLSYDLASEGVTTPSGVTLNGHRGQGIKNSYNFFILMKTGKTTMAVSVLTQNLGKDTAVSLTNDILAEVAAEVQ</sequence>
<evidence type="ECO:0000313" key="5">
    <source>
        <dbReference type="EMBL" id="RSX51986.1"/>
    </source>
</evidence>
<dbReference type="EMBL" id="QXGJ01000002">
    <property type="protein sequence ID" value="RSX51986.1"/>
    <property type="molecule type" value="Genomic_DNA"/>
</dbReference>
<evidence type="ECO:0000256" key="1">
    <source>
        <dbReference type="SAM" id="MobiDB-lite"/>
    </source>
</evidence>
<keyword evidence="2" id="KW-0472">Membrane</keyword>
<keyword evidence="2" id="KW-0812">Transmembrane</keyword>
<proteinExistence type="predicted"/>
<protein>
    <submittedName>
        <fullName evidence="5">Beta-lactamase class A-like protein</fullName>
    </submittedName>
</protein>
<dbReference type="InterPro" id="IPR045155">
    <property type="entry name" value="Beta-lactam_cat"/>
</dbReference>
<dbReference type="InterPro" id="IPR012338">
    <property type="entry name" value="Beta-lactam/transpept-like"/>
</dbReference>
<reference evidence="5 6" key="1">
    <citation type="submission" date="2018-09" db="EMBL/GenBank/DDBJ databases">
        <title>Characterization of the phylogenetic diversity of five novel species belonging to the genus Bifidobacterium.</title>
        <authorList>
            <person name="Lugli G.A."/>
            <person name="Duranti S."/>
            <person name="Milani C."/>
        </authorList>
    </citation>
    <scope>NUCLEOTIDE SEQUENCE [LARGE SCALE GENOMIC DNA]</scope>
    <source>
        <strain evidence="5 6">2028B</strain>
    </source>
</reference>
<dbReference type="GO" id="GO:0030655">
    <property type="term" value="P:beta-lactam antibiotic catabolic process"/>
    <property type="evidence" value="ECO:0007669"/>
    <property type="project" value="InterPro"/>
</dbReference>
<evidence type="ECO:0000256" key="2">
    <source>
        <dbReference type="SAM" id="Phobius"/>
    </source>
</evidence>
<feature type="compositionally biased region" description="Polar residues" evidence="1">
    <location>
        <begin position="46"/>
        <end position="69"/>
    </location>
</feature>
<dbReference type="Pfam" id="PF13240">
    <property type="entry name" value="Zn_Ribbon_1"/>
    <property type="match status" value="1"/>
</dbReference>
<evidence type="ECO:0000259" key="4">
    <source>
        <dbReference type="Pfam" id="PF13354"/>
    </source>
</evidence>
<organism evidence="5 6">
    <name type="scientific">Bifidobacterium callimiconis</name>
    <dbReference type="NCBI Taxonomy" id="2306973"/>
    <lineage>
        <taxon>Bacteria</taxon>
        <taxon>Bacillati</taxon>
        <taxon>Actinomycetota</taxon>
        <taxon>Actinomycetes</taxon>
        <taxon>Bifidobacteriales</taxon>
        <taxon>Bifidobacteriaceae</taxon>
        <taxon>Bifidobacterium</taxon>
    </lineage>
</organism>
<feature type="compositionally biased region" description="Pro residues" evidence="1">
    <location>
        <begin position="84"/>
        <end position="104"/>
    </location>
</feature>
<gene>
    <name evidence="5" type="ORF">D2E23_0593</name>
</gene>
<accession>A0A430FGL3</accession>
<dbReference type="AlphaFoldDB" id="A0A430FGL3"/>
<dbReference type="Proteomes" id="UP000288607">
    <property type="component" value="Unassembled WGS sequence"/>
</dbReference>
<dbReference type="GO" id="GO:0008800">
    <property type="term" value="F:beta-lactamase activity"/>
    <property type="evidence" value="ECO:0007669"/>
    <property type="project" value="InterPro"/>
</dbReference>
<feature type="region of interest" description="Disordered" evidence="1">
    <location>
        <begin position="147"/>
        <end position="176"/>
    </location>
</feature>
<feature type="domain" description="Zinc-ribbon" evidence="3">
    <location>
        <begin position="3"/>
        <end position="24"/>
    </location>
</feature>